<feature type="transmembrane region" description="Helical" evidence="1">
    <location>
        <begin position="308"/>
        <end position="325"/>
    </location>
</feature>
<proteinExistence type="predicted"/>
<organism evidence="2 3">
    <name type="scientific">Selenomonas ruminantium</name>
    <dbReference type="NCBI Taxonomy" id="971"/>
    <lineage>
        <taxon>Bacteria</taxon>
        <taxon>Bacillati</taxon>
        <taxon>Bacillota</taxon>
        <taxon>Negativicutes</taxon>
        <taxon>Selenomonadales</taxon>
        <taxon>Selenomonadaceae</taxon>
        <taxon>Selenomonas</taxon>
    </lineage>
</organism>
<evidence type="ECO:0000313" key="2">
    <source>
        <dbReference type="EMBL" id="SFW41635.1"/>
    </source>
</evidence>
<reference evidence="3" key="1">
    <citation type="submission" date="2016-11" db="EMBL/GenBank/DDBJ databases">
        <authorList>
            <person name="Varghese N."/>
            <person name="Submissions S."/>
        </authorList>
    </citation>
    <scope>NUCLEOTIDE SEQUENCE [LARGE SCALE GENOMIC DNA]</scope>
    <source>
        <strain evidence="3">C3</strain>
    </source>
</reference>
<feature type="transmembrane region" description="Helical" evidence="1">
    <location>
        <begin position="272"/>
        <end position="293"/>
    </location>
</feature>
<name>A0A1K1P2C9_SELRU</name>
<feature type="transmembrane region" description="Helical" evidence="1">
    <location>
        <begin position="109"/>
        <end position="126"/>
    </location>
</feature>
<feature type="transmembrane region" description="Helical" evidence="1">
    <location>
        <begin position="138"/>
        <end position="162"/>
    </location>
</feature>
<keyword evidence="1" id="KW-0472">Membrane</keyword>
<evidence type="ECO:0000256" key="1">
    <source>
        <dbReference type="SAM" id="Phobius"/>
    </source>
</evidence>
<dbReference type="RefSeq" id="WP_072306285.1">
    <property type="nucleotide sequence ID" value="NZ_FPJA01000007.1"/>
</dbReference>
<dbReference type="Proteomes" id="UP000182958">
    <property type="component" value="Unassembled WGS sequence"/>
</dbReference>
<keyword evidence="1" id="KW-0812">Transmembrane</keyword>
<feature type="transmembrane region" description="Helical" evidence="1">
    <location>
        <begin position="219"/>
        <end position="237"/>
    </location>
</feature>
<dbReference type="EMBL" id="FPJA01000007">
    <property type="protein sequence ID" value="SFW41635.1"/>
    <property type="molecule type" value="Genomic_DNA"/>
</dbReference>
<feature type="transmembrane region" description="Helical" evidence="1">
    <location>
        <begin position="331"/>
        <end position="350"/>
    </location>
</feature>
<feature type="transmembrane region" description="Helical" evidence="1">
    <location>
        <begin position="182"/>
        <end position="207"/>
    </location>
</feature>
<gene>
    <name evidence="2" type="ORF">SAMN02910323_1728</name>
</gene>
<keyword evidence="1" id="KW-1133">Transmembrane helix</keyword>
<protein>
    <submittedName>
        <fullName evidence="2">Uncharacterized protein</fullName>
    </submittedName>
</protein>
<feature type="transmembrane region" description="Helical" evidence="1">
    <location>
        <begin position="12"/>
        <end position="35"/>
    </location>
</feature>
<sequence length="354" mass="40821">MASRIESITKKYMVFFLILAVSAASYCGFFSIWAFRDGASSMGFTAMIEGTAARPYVYRQLLPHVVKSVSEAIPQPARDKLELKLSKGKYIEARYSQAKIPQQYIIEYYLLYTFCFFAFFASIWVLRSLLYELVKDKVAGTLGAMLFALIFPFFEVLGGYYYDIFEFLFMFMAARFALHGSWGKLLILVPIATFNKESFLFFLITLYPLIRNKVEIKKAVMITLGTVVFAGLTYLYVRQLYAGNPGGMVEWWLGEHIKGLVSIDSYFYTTSIYGLPLGEGMFLPHIICIYLIVKKAWHHLTPFWKEHVKIAALINGILYFMFAHPNELRNLSLLYVSFMILTAFFIRDILHETK</sequence>
<keyword evidence="3" id="KW-1185">Reference proteome</keyword>
<evidence type="ECO:0000313" key="3">
    <source>
        <dbReference type="Proteomes" id="UP000182958"/>
    </source>
</evidence>
<accession>A0A1K1P2C9</accession>
<dbReference type="AlphaFoldDB" id="A0A1K1P2C9"/>